<dbReference type="GO" id="GO:0004048">
    <property type="term" value="F:anthranilate phosphoribosyltransferase activity"/>
    <property type="evidence" value="ECO:0007669"/>
    <property type="project" value="InterPro"/>
</dbReference>
<dbReference type="Gene3D" id="3.40.1030.10">
    <property type="entry name" value="Nucleoside phosphorylase/phosphoribosyltransferase catalytic domain"/>
    <property type="match status" value="1"/>
</dbReference>
<dbReference type="GO" id="GO:0005829">
    <property type="term" value="C:cytosol"/>
    <property type="evidence" value="ECO:0007669"/>
    <property type="project" value="TreeGrafter"/>
</dbReference>
<keyword evidence="1" id="KW-0328">Glycosyltransferase</keyword>
<dbReference type="Proteomes" id="UP000274350">
    <property type="component" value="Chromosome"/>
</dbReference>
<dbReference type="GO" id="GO:0003677">
    <property type="term" value="F:DNA binding"/>
    <property type="evidence" value="ECO:0007669"/>
    <property type="project" value="UniProtKB-KW"/>
</dbReference>
<proteinExistence type="predicted"/>
<keyword evidence="4" id="KW-1185">Reference proteome</keyword>
<keyword evidence="2" id="KW-0808">Transferase</keyword>
<evidence type="ECO:0000313" key="3">
    <source>
        <dbReference type="EMBL" id="QJQ07424.1"/>
    </source>
</evidence>
<accession>A0A6M4A8C5</accession>
<protein>
    <submittedName>
        <fullName evidence="3">DNA-binding protein YbiB</fullName>
    </submittedName>
</protein>
<dbReference type="NCBIfam" id="NF006005">
    <property type="entry name" value="PRK08136.1"/>
    <property type="match status" value="1"/>
</dbReference>
<sequence>MAPVKLAEANLTPLLALLLARKGVPVLVHGVMQDAGRVTTAEIFQALEHPLAASVQQAEQQMAQQLPAFMSINVLSPKMTRLLAMRQVLGVRSSTHTLVKVLQPFTDAALRLTSYTHPEYLLMLQHYFSEMAPRERGDAFLMRGTEGETVANTARAQQIDWFHEGVSTTLVHTHQSVLGDLPDTPQEIDAASTARWIKAVMAGEIPVPPNIADQVEHCASVAKLIRSR</sequence>
<dbReference type="InterPro" id="IPR005940">
    <property type="entry name" value="Anthranilate_Pribosyl_Tfrase"/>
</dbReference>
<dbReference type="PANTHER" id="PTHR43285">
    <property type="entry name" value="ANTHRANILATE PHOSPHORIBOSYLTRANSFERASE"/>
    <property type="match status" value="1"/>
</dbReference>
<evidence type="ECO:0000256" key="2">
    <source>
        <dbReference type="ARBA" id="ARBA00022679"/>
    </source>
</evidence>
<evidence type="ECO:0000313" key="4">
    <source>
        <dbReference type="Proteomes" id="UP000274350"/>
    </source>
</evidence>
<keyword evidence="3" id="KW-0238">DNA-binding</keyword>
<evidence type="ECO:0000256" key="1">
    <source>
        <dbReference type="ARBA" id="ARBA00022676"/>
    </source>
</evidence>
<dbReference type="EMBL" id="CP051152">
    <property type="protein sequence ID" value="QJQ07424.1"/>
    <property type="molecule type" value="Genomic_DNA"/>
</dbReference>
<dbReference type="PANTHER" id="PTHR43285:SF4">
    <property type="entry name" value="TRANSFERASE"/>
    <property type="match status" value="1"/>
</dbReference>
<organism evidence="3 4">
    <name type="scientific">Undibacterium piscinae</name>
    <dbReference type="NCBI Taxonomy" id="2495591"/>
    <lineage>
        <taxon>Bacteria</taxon>
        <taxon>Pseudomonadati</taxon>
        <taxon>Pseudomonadota</taxon>
        <taxon>Betaproteobacteria</taxon>
        <taxon>Burkholderiales</taxon>
        <taxon>Oxalobacteraceae</taxon>
        <taxon>Undibacterium</taxon>
    </lineage>
</organism>
<dbReference type="GO" id="GO:0000162">
    <property type="term" value="P:L-tryptophan biosynthetic process"/>
    <property type="evidence" value="ECO:0007669"/>
    <property type="project" value="InterPro"/>
</dbReference>
<reference evidence="3 4" key="1">
    <citation type="journal article" date="2019" name="Int. J. Syst. Evol. Microbiol.">
        <title>Undibacterium piscinae sp. nov., isolated from Korean shiner intestine.</title>
        <authorList>
            <person name="Lee S.Y."/>
            <person name="Kang W."/>
            <person name="Kim P.S."/>
            <person name="Kim H.S."/>
            <person name="Sung H."/>
            <person name="Shin N.R."/>
            <person name="Whon T.W."/>
            <person name="Yun J.H."/>
            <person name="Lee J.Y."/>
            <person name="Lee J.Y."/>
            <person name="Jung M.J."/>
            <person name="Jeong Y.S."/>
            <person name="Tak E.J."/>
            <person name="Han J.E."/>
            <person name="Hyun D.W."/>
            <person name="Kang M.S."/>
            <person name="Lee K.E."/>
            <person name="Lee B.H."/>
            <person name="Bae J.W."/>
        </authorList>
    </citation>
    <scope>NUCLEOTIDE SEQUENCE [LARGE SCALE GENOMIC DNA]</scope>
    <source>
        <strain evidence="3 4">S11R28</strain>
    </source>
</reference>
<dbReference type="KEGG" id="upi:EJG51_018215"/>
<name>A0A6M4A8C5_9BURK</name>
<dbReference type="AlphaFoldDB" id="A0A6M4A8C5"/>
<dbReference type="SUPFAM" id="SSF52418">
    <property type="entry name" value="Nucleoside phosphorylase/phosphoribosyltransferase catalytic domain"/>
    <property type="match status" value="1"/>
</dbReference>
<gene>
    <name evidence="3" type="primary">ybiB</name>
    <name evidence="3" type="ORF">EJG51_018215</name>
</gene>
<dbReference type="InterPro" id="IPR035902">
    <property type="entry name" value="Nuc_phospho_transferase"/>
</dbReference>